<sequence length="157" mass="16264">MVRPAKVCAAICASVLAVALSGCDELDKVIGSETVTVTETPGPHNAPKADEDREQVTADDADQDGGGRGYFGGPTISQDRGAIVWTCGRKAILISGDANIVTLLGMCTSVLISGDGNKVILSGVERLSVSGDGNTITYWPSTAKLTDTGNGNTYFKR</sequence>
<reference evidence="3" key="1">
    <citation type="journal article" date="2021" name="Nat. Microbiol.">
        <title>Cocultivation of an ultrasmall environmental parasitic bacterium with lytic ability against bacteria associated with wastewater foams.</title>
        <authorList>
            <person name="Batinovic S."/>
            <person name="Rose J.J.A."/>
            <person name="Ratcliffe J."/>
            <person name="Seviour R.J."/>
            <person name="Petrovski S."/>
        </authorList>
    </citation>
    <scope>NUCLEOTIDE SEQUENCE</scope>
    <source>
        <strain evidence="3">CON44</strain>
    </source>
</reference>
<feature type="chain" id="PRO_5043826201" evidence="2">
    <location>
        <begin position="20"/>
        <end position="157"/>
    </location>
</feature>
<organism evidence="3">
    <name type="scientific">Gordonia amarae</name>
    <dbReference type="NCBI Taxonomy" id="36821"/>
    <lineage>
        <taxon>Bacteria</taxon>
        <taxon>Bacillati</taxon>
        <taxon>Actinomycetota</taxon>
        <taxon>Actinomycetes</taxon>
        <taxon>Mycobacteriales</taxon>
        <taxon>Gordoniaceae</taxon>
        <taxon>Gordonia</taxon>
    </lineage>
</organism>
<evidence type="ECO:0000256" key="1">
    <source>
        <dbReference type="SAM" id="MobiDB-lite"/>
    </source>
</evidence>
<evidence type="ECO:0000313" key="3">
    <source>
        <dbReference type="EMBL" id="QHN39452.1"/>
    </source>
</evidence>
<dbReference type="EMBL" id="CP045810">
    <property type="protein sequence ID" value="QHN39452.1"/>
    <property type="molecule type" value="Genomic_DNA"/>
</dbReference>
<name>A0A857LLN1_9ACTN</name>
<dbReference type="PROSITE" id="PS51257">
    <property type="entry name" value="PROKAR_LIPOPROTEIN"/>
    <property type="match status" value="1"/>
</dbReference>
<feature type="signal peptide" evidence="2">
    <location>
        <begin position="1"/>
        <end position="19"/>
    </location>
</feature>
<dbReference type="Pfam" id="PF11259">
    <property type="entry name" value="DUF3060"/>
    <property type="match status" value="1"/>
</dbReference>
<evidence type="ECO:0000256" key="2">
    <source>
        <dbReference type="SAM" id="SignalP"/>
    </source>
</evidence>
<keyword evidence="2" id="KW-0732">Signal</keyword>
<feature type="region of interest" description="Disordered" evidence="1">
    <location>
        <begin position="34"/>
        <end position="71"/>
    </location>
</feature>
<accession>A0A857LLN1</accession>
<feature type="compositionally biased region" description="Basic and acidic residues" evidence="1">
    <location>
        <begin position="47"/>
        <end position="56"/>
    </location>
</feature>
<dbReference type="AlphaFoldDB" id="A0A857LLN1"/>
<protein>
    <submittedName>
        <fullName evidence="3">DUF3060 domain-containing protein</fullName>
    </submittedName>
</protein>
<proteinExistence type="predicted"/>
<dbReference type="RefSeq" id="WP_138943520.1">
    <property type="nucleotide sequence ID" value="NZ_CP045804.1"/>
</dbReference>
<dbReference type="InterPro" id="IPR021417">
    <property type="entry name" value="DUF3060"/>
</dbReference>
<gene>
    <name evidence="3" type="ORF">GII30_10005</name>
</gene>